<dbReference type="InterPro" id="IPR024006">
    <property type="entry name" value="Alt_signal_exp_actinobact"/>
</dbReference>
<sequence length="272" mass="28521">MSNTNHDQVIVVSEPNKRRKGFMWVAAGTAALLIGGSTFALWSASDTFSGGDITAGDLNLVQSADTSFWDVSNDRKDATETVGATDGSQPGHEIVDVAEWRIAPGDKLAASFEATATLEGDNLVARVGIDGLDALEENVSGINYSYEIYYGDELLVTETALPKTADAPLLYLSAPAAGQAAGAEDATNGILGDTATAVGGAAAQSAVFGMPTTSVDLNVVIYASFYEDQDGDFRYQATDVTVEERTDVTLVDTLGELTVSLNQVRDTGAQFN</sequence>
<evidence type="ECO:0000313" key="2">
    <source>
        <dbReference type="EMBL" id="NYD27621.1"/>
    </source>
</evidence>
<keyword evidence="1" id="KW-0472">Membrane</keyword>
<dbReference type="NCBIfam" id="TIGR04088">
    <property type="entry name" value="cognate_SipW"/>
    <property type="match status" value="1"/>
</dbReference>
<dbReference type="Proteomes" id="UP000586095">
    <property type="component" value="Unassembled WGS sequence"/>
</dbReference>
<feature type="transmembrane region" description="Helical" evidence="1">
    <location>
        <begin position="21"/>
        <end position="42"/>
    </location>
</feature>
<gene>
    <name evidence="2" type="ORF">BJ960_002424</name>
</gene>
<dbReference type="AlphaFoldDB" id="A0A852R1Z3"/>
<keyword evidence="3" id="KW-1185">Reference proteome</keyword>
<name>A0A852R1Z3_9MICO</name>
<dbReference type="InterPro" id="IPR023833">
    <property type="entry name" value="Signal_pept_SipW-depend-type"/>
</dbReference>
<evidence type="ECO:0000313" key="3">
    <source>
        <dbReference type="Proteomes" id="UP000586095"/>
    </source>
</evidence>
<dbReference type="NCBIfam" id="TIGR04089">
    <property type="entry name" value="exp_by_SipW_III"/>
    <property type="match status" value="1"/>
</dbReference>
<reference evidence="2 3" key="1">
    <citation type="submission" date="2020-07" db="EMBL/GenBank/DDBJ databases">
        <title>Sequencing the genomes of 1000 actinobacteria strains.</title>
        <authorList>
            <person name="Klenk H.-P."/>
        </authorList>
    </citation>
    <scope>NUCLEOTIDE SEQUENCE [LARGE SCALE GENOMIC DNA]</scope>
    <source>
        <strain evidence="2 3">DSM 17380</strain>
    </source>
</reference>
<organism evidence="2 3">
    <name type="scientific">Leucobacter aridicollis</name>
    <dbReference type="NCBI Taxonomy" id="283878"/>
    <lineage>
        <taxon>Bacteria</taxon>
        <taxon>Bacillati</taxon>
        <taxon>Actinomycetota</taxon>
        <taxon>Actinomycetes</taxon>
        <taxon>Micrococcales</taxon>
        <taxon>Microbacteriaceae</taxon>
        <taxon>Leucobacter</taxon>
    </lineage>
</organism>
<keyword evidence="1" id="KW-1133">Transmembrane helix</keyword>
<dbReference type="RefSeq" id="WP_185987475.1">
    <property type="nucleotide sequence ID" value="NZ_BAAALZ010000001.1"/>
</dbReference>
<accession>A0A852R1Z3</accession>
<comment type="caution">
    <text evidence="2">The sequence shown here is derived from an EMBL/GenBank/DDBJ whole genome shotgun (WGS) entry which is preliminary data.</text>
</comment>
<proteinExistence type="predicted"/>
<protein>
    <submittedName>
        <fullName evidence="2">Alternate signal-mediated exported protein</fullName>
    </submittedName>
</protein>
<dbReference type="EMBL" id="JACCBD010000001">
    <property type="protein sequence ID" value="NYD27621.1"/>
    <property type="molecule type" value="Genomic_DNA"/>
</dbReference>
<evidence type="ECO:0000256" key="1">
    <source>
        <dbReference type="SAM" id="Phobius"/>
    </source>
</evidence>
<keyword evidence="1" id="KW-0812">Transmembrane</keyword>